<keyword evidence="3" id="KW-1185">Reference proteome</keyword>
<proteinExistence type="predicted"/>
<dbReference type="EMBL" id="MU003696">
    <property type="protein sequence ID" value="KAF2812901.1"/>
    <property type="molecule type" value="Genomic_DNA"/>
</dbReference>
<sequence length="85" mass="9420">MPLVVVAGGRSTASFSIAILTFIVPLLSPSASQVYITYNVGIRPSTQRLFRYRNVGHASVQLTRQEPESHSHQYVYLATRQINSA</sequence>
<reference evidence="4" key="3">
    <citation type="submission" date="2025-04" db="UniProtKB">
        <authorList>
            <consortium name="RefSeq"/>
        </authorList>
    </citation>
    <scope>IDENTIFICATION</scope>
    <source>
        <strain evidence="4">CBS 304.34</strain>
    </source>
</reference>
<protein>
    <submittedName>
        <fullName evidence="2 4">Uncharacterized protein</fullName>
    </submittedName>
</protein>
<reference evidence="2 4" key="1">
    <citation type="journal article" date="2020" name="Stud. Mycol.">
        <title>101 Dothideomycetes genomes: a test case for predicting lifestyles and emergence of pathogens.</title>
        <authorList>
            <person name="Haridas S."/>
            <person name="Albert R."/>
            <person name="Binder M."/>
            <person name="Bloem J."/>
            <person name="Labutti K."/>
            <person name="Salamov A."/>
            <person name="Andreopoulos B."/>
            <person name="Baker S."/>
            <person name="Barry K."/>
            <person name="Bills G."/>
            <person name="Bluhm B."/>
            <person name="Cannon C."/>
            <person name="Castanera R."/>
            <person name="Culley D."/>
            <person name="Daum C."/>
            <person name="Ezra D."/>
            <person name="Gonzalez J."/>
            <person name="Henrissat B."/>
            <person name="Kuo A."/>
            <person name="Liang C."/>
            <person name="Lipzen A."/>
            <person name="Lutzoni F."/>
            <person name="Magnuson J."/>
            <person name="Mondo S."/>
            <person name="Nolan M."/>
            <person name="Ohm R."/>
            <person name="Pangilinan J."/>
            <person name="Park H.-J."/>
            <person name="Ramirez L."/>
            <person name="Alfaro M."/>
            <person name="Sun H."/>
            <person name="Tritt A."/>
            <person name="Yoshinaga Y."/>
            <person name="Zwiers L.-H."/>
            <person name="Turgeon B."/>
            <person name="Goodwin S."/>
            <person name="Spatafora J."/>
            <person name="Crous P."/>
            <person name="Grigoriev I."/>
        </authorList>
    </citation>
    <scope>NUCLEOTIDE SEQUENCE</scope>
    <source>
        <strain evidence="2 4">CBS 304.34</strain>
    </source>
</reference>
<dbReference type="GeneID" id="54454516"/>
<dbReference type="Proteomes" id="UP000504636">
    <property type="component" value="Unplaced"/>
</dbReference>
<keyword evidence="1" id="KW-1133">Transmembrane helix</keyword>
<dbReference type="RefSeq" id="XP_033579865.1">
    <property type="nucleotide sequence ID" value="XM_033713623.1"/>
</dbReference>
<evidence type="ECO:0000256" key="1">
    <source>
        <dbReference type="SAM" id="Phobius"/>
    </source>
</evidence>
<accession>A0A6A6YVR9</accession>
<name>A0A6A6YVR9_9PEZI</name>
<evidence type="ECO:0000313" key="2">
    <source>
        <dbReference type="EMBL" id="KAF2812901.1"/>
    </source>
</evidence>
<evidence type="ECO:0000313" key="3">
    <source>
        <dbReference type="Proteomes" id="UP000504636"/>
    </source>
</evidence>
<dbReference type="AlphaFoldDB" id="A0A6A6YVR9"/>
<feature type="transmembrane region" description="Helical" evidence="1">
    <location>
        <begin position="12"/>
        <end position="38"/>
    </location>
</feature>
<reference evidence="4" key="2">
    <citation type="submission" date="2020-04" db="EMBL/GenBank/DDBJ databases">
        <authorList>
            <consortium name="NCBI Genome Project"/>
        </authorList>
    </citation>
    <scope>NUCLEOTIDE SEQUENCE</scope>
    <source>
        <strain evidence="4">CBS 304.34</strain>
    </source>
</reference>
<keyword evidence="1" id="KW-0812">Transmembrane</keyword>
<organism evidence="2">
    <name type="scientific">Mytilinidion resinicola</name>
    <dbReference type="NCBI Taxonomy" id="574789"/>
    <lineage>
        <taxon>Eukaryota</taxon>
        <taxon>Fungi</taxon>
        <taxon>Dikarya</taxon>
        <taxon>Ascomycota</taxon>
        <taxon>Pezizomycotina</taxon>
        <taxon>Dothideomycetes</taxon>
        <taxon>Pleosporomycetidae</taxon>
        <taxon>Mytilinidiales</taxon>
        <taxon>Mytilinidiaceae</taxon>
        <taxon>Mytilinidion</taxon>
    </lineage>
</organism>
<evidence type="ECO:0000313" key="4">
    <source>
        <dbReference type="RefSeq" id="XP_033579865.1"/>
    </source>
</evidence>
<keyword evidence="1" id="KW-0472">Membrane</keyword>
<gene>
    <name evidence="2 4" type="ORF">BDZ99DRAFT_244414</name>
</gene>